<name>A0A9D4Q3X5_RHISA</name>
<comment type="caution">
    <text evidence="1">The sequence shown here is derived from an EMBL/GenBank/DDBJ whole genome shotgun (WGS) entry which is preliminary data.</text>
</comment>
<dbReference type="EMBL" id="JABSTV010001249">
    <property type="protein sequence ID" value="KAH7963577.1"/>
    <property type="molecule type" value="Genomic_DNA"/>
</dbReference>
<gene>
    <name evidence="1" type="ORF">HPB52_021653</name>
</gene>
<proteinExistence type="predicted"/>
<protein>
    <submittedName>
        <fullName evidence="1">Uncharacterized protein</fullName>
    </submittedName>
</protein>
<accession>A0A9D4Q3X5</accession>
<reference evidence="1" key="2">
    <citation type="submission" date="2021-09" db="EMBL/GenBank/DDBJ databases">
        <authorList>
            <person name="Jia N."/>
            <person name="Wang J."/>
            <person name="Shi W."/>
            <person name="Du L."/>
            <person name="Sun Y."/>
            <person name="Zhan W."/>
            <person name="Jiang J."/>
            <person name="Wang Q."/>
            <person name="Zhang B."/>
            <person name="Ji P."/>
            <person name="Sakyi L.B."/>
            <person name="Cui X."/>
            <person name="Yuan T."/>
            <person name="Jiang B."/>
            <person name="Yang W."/>
            <person name="Lam T.T.-Y."/>
            <person name="Chang Q."/>
            <person name="Ding S."/>
            <person name="Wang X."/>
            <person name="Zhu J."/>
            <person name="Ruan X."/>
            <person name="Zhao L."/>
            <person name="Wei J."/>
            <person name="Que T."/>
            <person name="Du C."/>
            <person name="Cheng J."/>
            <person name="Dai P."/>
            <person name="Han X."/>
            <person name="Huang E."/>
            <person name="Gao Y."/>
            <person name="Liu J."/>
            <person name="Shao H."/>
            <person name="Ye R."/>
            <person name="Li L."/>
            <person name="Wei W."/>
            <person name="Wang X."/>
            <person name="Wang C."/>
            <person name="Huo Q."/>
            <person name="Li W."/>
            <person name="Guo W."/>
            <person name="Chen H."/>
            <person name="Chen S."/>
            <person name="Zhou L."/>
            <person name="Zhou L."/>
            <person name="Ni X."/>
            <person name="Tian J."/>
            <person name="Zhou Y."/>
            <person name="Sheng Y."/>
            <person name="Liu T."/>
            <person name="Pan Y."/>
            <person name="Xia L."/>
            <person name="Li J."/>
            <person name="Zhao F."/>
            <person name="Cao W."/>
        </authorList>
    </citation>
    <scope>NUCLEOTIDE SEQUENCE</scope>
    <source>
        <strain evidence="1">Rsan-2018</strain>
        <tissue evidence="1">Larvae</tissue>
    </source>
</reference>
<keyword evidence="2" id="KW-1185">Reference proteome</keyword>
<organism evidence="1 2">
    <name type="scientific">Rhipicephalus sanguineus</name>
    <name type="common">Brown dog tick</name>
    <name type="synonym">Ixodes sanguineus</name>
    <dbReference type="NCBI Taxonomy" id="34632"/>
    <lineage>
        <taxon>Eukaryota</taxon>
        <taxon>Metazoa</taxon>
        <taxon>Ecdysozoa</taxon>
        <taxon>Arthropoda</taxon>
        <taxon>Chelicerata</taxon>
        <taxon>Arachnida</taxon>
        <taxon>Acari</taxon>
        <taxon>Parasitiformes</taxon>
        <taxon>Ixodida</taxon>
        <taxon>Ixodoidea</taxon>
        <taxon>Ixodidae</taxon>
        <taxon>Rhipicephalinae</taxon>
        <taxon>Rhipicephalus</taxon>
        <taxon>Rhipicephalus</taxon>
    </lineage>
</organism>
<sequence>MIPRTPGEEYEYVIDLRGDDGHSLEPLETLMCVQVKTGPDFMGTSPAAPSHVEAASKEEVEALFSLYRIASETTRYYHVASVLPPDVASELSDSSPYQHLKIKNASAYSSSLQRGTLATGAPPNYCAECDSYLGNTTSLLTQRCFVEEAEANNATKEFINYGSKLINSNSIVGVRVWKSTDFQKPKTRYYLTW</sequence>
<evidence type="ECO:0000313" key="2">
    <source>
        <dbReference type="Proteomes" id="UP000821837"/>
    </source>
</evidence>
<reference evidence="1" key="1">
    <citation type="journal article" date="2020" name="Cell">
        <title>Large-Scale Comparative Analyses of Tick Genomes Elucidate Their Genetic Diversity and Vector Capacities.</title>
        <authorList>
            <consortium name="Tick Genome and Microbiome Consortium (TIGMIC)"/>
            <person name="Jia N."/>
            <person name="Wang J."/>
            <person name="Shi W."/>
            <person name="Du L."/>
            <person name="Sun Y."/>
            <person name="Zhan W."/>
            <person name="Jiang J.F."/>
            <person name="Wang Q."/>
            <person name="Zhang B."/>
            <person name="Ji P."/>
            <person name="Bell-Sakyi L."/>
            <person name="Cui X.M."/>
            <person name="Yuan T.T."/>
            <person name="Jiang B.G."/>
            <person name="Yang W.F."/>
            <person name="Lam T.T."/>
            <person name="Chang Q.C."/>
            <person name="Ding S.J."/>
            <person name="Wang X.J."/>
            <person name="Zhu J.G."/>
            <person name="Ruan X.D."/>
            <person name="Zhao L."/>
            <person name="Wei J.T."/>
            <person name="Ye R.Z."/>
            <person name="Que T.C."/>
            <person name="Du C.H."/>
            <person name="Zhou Y.H."/>
            <person name="Cheng J.X."/>
            <person name="Dai P.F."/>
            <person name="Guo W.B."/>
            <person name="Han X.H."/>
            <person name="Huang E.J."/>
            <person name="Li L.F."/>
            <person name="Wei W."/>
            <person name="Gao Y.C."/>
            <person name="Liu J.Z."/>
            <person name="Shao H.Z."/>
            <person name="Wang X."/>
            <person name="Wang C.C."/>
            <person name="Yang T.C."/>
            <person name="Huo Q.B."/>
            <person name="Li W."/>
            <person name="Chen H.Y."/>
            <person name="Chen S.E."/>
            <person name="Zhou L.G."/>
            <person name="Ni X.B."/>
            <person name="Tian J.H."/>
            <person name="Sheng Y."/>
            <person name="Liu T."/>
            <person name="Pan Y.S."/>
            <person name="Xia L.Y."/>
            <person name="Li J."/>
            <person name="Zhao F."/>
            <person name="Cao W.C."/>
        </authorList>
    </citation>
    <scope>NUCLEOTIDE SEQUENCE</scope>
    <source>
        <strain evidence="1">Rsan-2018</strain>
    </source>
</reference>
<dbReference type="AlphaFoldDB" id="A0A9D4Q3X5"/>
<dbReference type="Proteomes" id="UP000821837">
    <property type="component" value="Chromosome 3"/>
</dbReference>
<evidence type="ECO:0000313" key="1">
    <source>
        <dbReference type="EMBL" id="KAH7963577.1"/>
    </source>
</evidence>